<evidence type="ECO:0000313" key="1">
    <source>
        <dbReference type="EMBL" id="OGZ26765.1"/>
    </source>
</evidence>
<protein>
    <recommendedName>
        <fullName evidence="3">Nudix hydrolase domain-containing protein</fullName>
    </recommendedName>
</protein>
<dbReference type="SUPFAM" id="SSF55811">
    <property type="entry name" value="Nudix"/>
    <property type="match status" value="1"/>
</dbReference>
<dbReference type="AlphaFoldDB" id="A0A1G2ELV8"/>
<gene>
    <name evidence="1" type="ORF">A3F95_02675</name>
</gene>
<dbReference type="InterPro" id="IPR015797">
    <property type="entry name" value="NUDIX_hydrolase-like_dom_sf"/>
</dbReference>
<dbReference type="EMBL" id="MHML01000018">
    <property type="protein sequence ID" value="OGZ26765.1"/>
    <property type="molecule type" value="Genomic_DNA"/>
</dbReference>
<evidence type="ECO:0000313" key="2">
    <source>
        <dbReference type="Proteomes" id="UP000179122"/>
    </source>
</evidence>
<dbReference type="Proteomes" id="UP000179122">
    <property type="component" value="Unassembled WGS sequence"/>
</dbReference>
<accession>A0A1G2ELV8</accession>
<organism evidence="1 2">
    <name type="scientific">Candidatus Nealsonbacteria bacterium RIFCSPLOWO2_12_FULL_39_31</name>
    <dbReference type="NCBI Taxonomy" id="1801676"/>
    <lineage>
        <taxon>Bacteria</taxon>
        <taxon>Candidatus Nealsoniibacteriota</taxon>
    </lineage>
</organism>
<reference evidence="1 2" key="1">
    <citation type="journal article" date="2016" name="Nat. Commun.">
        <title>Thousands of microbial genomes shed light on interconnected biogeochemical processes in an aquifer system.</title>
        <authorList>
            <person name="Anantharaman K."/>
            <person name="Brown C.T."/>
            <person name="Hug L.A."/>
            <person name="Sharon I."/>
            <person name="Castelle C.J."/>
            <person name="Probst A.J."/>
            <person name="Thomas B.C."/>
            <person name="Singh A."/>
            <person name="Wilkins M.J."/>
            <person name="Karaoz U."/>
            <person name="Brodie E.L."/>
            <person name="Williams K.H."/>
            <person name="Hubbard S.S."/>
            <person name="Banfield J.F."/>
        </authorList>
    </citation>
    <scope>NUCLEOTIDE SEQUENCE [LARGE SCALE GENOMIC DNA]</scope>
</reference>
<dbReference type="Gene3D" id="3.90.79.10">
    <property type="entry name" value="Nucleoside Triphosphate Pyrophosphohydrolase"/>
    <property type="match status" value="1"/>
</dbReference>
<name>A0A1G2ELV8_9BACT</name>
<proteinExistence type="predicted"/>
<evidence type="ECO:0008006" key="3">
    <source>
        <dbReference type="Google" id="ProtNLM"/>
    </source>
</evidence>
<comment type="caution">
    <text evidence="1">The sequence shown here is derived from an EMBL/GenBank/DDBJ whole genome shotgun (WGS) entry which is preliminary data.</text>
</comment>
<sequence length="79" mass="9369">MKSIGVVAFGELINSKDFYKPAHFIYFNVLCKTNDKNVKLDKKELTDYIWVELKQALEMDLTESYKKTIQEYLKFKKPV</sequence>